<name>A0AAJ5X6A5_9CAUL</name>
<reference evidence="1" key="1">
    <citation type="submission" date="2023-03" db="EMBL/GenBank/DDBJ databases">
        <title>Andean soil-derived lignocellulolytic bacterial consortium as a source of novel taxa and putative plastic-active enzymes.</title>
        <authorList>
            <person name="Diaz-Garcia L."/>
            <person name="Chuvochina M."/>
            <person name="Feuerriegel G."/>
            <person name="Bunk B."/>
            <person name="Sproer C."/>
            <person name="Streit W.R."/>
            <person name="Rodriguez L.M."/>
            <person name="Overmann J."/>
            <person name="Jimenez D.J."/>
        </authorList>
    </citation>
    <scope>NUCLEOTIDE SEQUENCE</scope>
    <source>
        <strain evidence="1">MAG 833</strain>
    </source>
</reference>
<evidence type="ECO:0000313" key="1">
    <source>
        <dbReference type="EMBL" id="WEK41160.1"/>
    </source>
</evidence>
<evidence type="ECO:0000313" key="2">
    <source>
        <dbReference type="Proteomes" id="UP001213664"/>
    </source>
</evidence>
<gene>
    <name evidence="1" type="ORF">P0Y50_06020</name>
</gene>
<accession>A0AAJ5X6A5</accession>
<organism evidence="1 2">
    <name type="scientific">Candidatus Brevundimonas colombiensis</name>
    <dbReference type="NCBI Taxonomy" id="3121376"/>
    <lineage>
        <taxon>Bacteria</taxon>
        <taxon>Pseudomonadati</taxon>
        <taxon>Pseudomonadota</taxon>
        <taxon>Alphaproteobacteria</taxon>
        <taxon>Caulobacterales</taxon>
        <taxon>Caulobacteraceae</taxon>
        <taxon>Brevundimonas</taxon>
    </lineage>
</organism>
<sequence>MTDNDLLFGIDDLERWKRGDHSEVWLEQQKAQLLARSQAQSAGLKQLLASANPALVSRLNKPL</sequence>
<dbReference type="Proteomes" id="UP001213664">
    <property type="component" value="Chromosome"/>
</dbReference>
<dbReference type="AlphaFoldDB" id="A0AAJ5X6A5"/>
<proteinExistence type="predicted"/>
<protein>
    <submittedName>
        <fullName evidence="1">Uncharacterized protein</fullName>
    </submittedName>
</protein>
<dbReference type="EMBL" id="CP119326">
    <property type="protein sequence ID" value="WEK41160.1"/>
    <property type="molecule type" value="Genomic_DNA"/>
</dbReference>